<dbReference type="PANTHER" id="PTHR45808:SF2">
    <property type="entry name" value="RHO GTPASE-ACTIVATING PROTEIN 68F"/>
    <property type="match status" value="1"/>
</dbReference>
<proteinExistence type="predicted"/>
<dbReference type="Gene3D" id="1.10.555.10">
    <property type="entry name" value="Rho GTPase activation protein"/>
    <property type="match status" value="1"/>
</dbReference>
<dbReference type="InterPro" id="IPR036865">
    <property type="entry name" value="CRAL-TRIO_dom_sf"/>
</dbReference>
<reference evidence="2 3" key="1">
    <citation type="journal article" date="2023" name="G3 (Bethesda)">
        <title>A high-quality reference genome for the fission yeast Schizosaccharomyces osmophilus.</title>
        <authorList>
            <person name="Jia G.S."/>
            <person name="Zhang W.C."/>
            <person name="Liang Y."/>
            <person name="Liu X.H."/>
            <person name="Rhind N."/>
            <person name="Pidoux A."/>
            <person name="Brysch-Herzberg M."/>
            <person name="Du L.L."/>
        </authorList>
    </citation>
    <scope>NUCLEOTIDE SEQUENCE [LARGE SCALE GENOMIC DNA]</scope>
    <source>
        <strain evidence="2 3">CBS 15793</strain>
    </source>
</reference>
<sequence>MEDDLKRFCFVSGVDNEHDKILVVVTAYLKPLLDSGDTDIIQRMYNRAHELVFADEKYTAVFFSHESNILPYLNFCAKAYLKMDYYLHKHAKAVHVVHSDWLSRMAIRTLLSFVSPKFYQKFHYSSSLSHLAKHLPLRQLKLPVMVYEFDRTVEPRIFSNASVQQESSLNNSSFHTPIQNWSRPPDALIDACRVVRNSLDVQGLFRRSCSKKHLDILIELYENQCTVDLESFGAFSACALIKHIFRSTSIPLFSNTFIEDLSKAQDQYLEETKESLVLLREFVEENMDENSQKAAKYIFSLLSEIDEHQDENLMNSQNLVICMGPSFLQSNDIASLLIMKEKESGPYFRFLQRSILHWREIFTVSENWDVYW</sequence>
<dbReference type="InterPro" id="IPR000198">
    <property type="entry name" value="RhoGAP_dom"/>
</dbReference>
<dbReference type="PANTHER" id="PTHR45808">
    <property type="entry name" value="RHO GTPASE-ACTIVATING PROTEIN 68F"/>
    <property type="match status" value="1"/>
</dbReference>
<dbReference type="AlphaFoldDB" id="A0AAE9WE21"/>
<dbReference type="InterPro" id="IPR008936">
    <property type="entry name" value="Rho_GTPase_activation_prot"/>
</dbReference>
<dbReference type="InterPro" id="IPR001251">
    <property type="entry name" value="CRAL-TRIO_dom"/>
</dbReference>
<dbReference type="CDD" id="cd00159">
    <property type="entry name" value="RhoGAP"/>
    <property type="match status" value="1"/>
</dbReference>
<dbReference type="GO" id="GO:0007264">
    <property type="term" value="P:small GTPase-mediated signal transduction"/>
    <property type="evidence" value="ECO:0007669"/>
    <property type="project" value="TreeGrafter"/>
</dbReference>
<feature type="domain" description="Rho-GAP" evidence="1">
    <location>
        <begin position="167"/>
        <end position="362"/>
    </location>
</feature>
<dbReference type="GeneID" id="80875368"/>
<dbReference type="SMART" id="SM00324">
    <property type="entry name" value="RhoGAP"/>
    <property type="match status" value="1"/>
</dbReference>
<evidence type="ECO:0000259" key="1">
    <source>
        <dbReference type="PROSITE" id="PS50238"/>
    </source>
</evidence>
<dbReference type="KEGG" id="som:SOMG_01886"/>
<accession>A0AAE9WE21</accession>
<organism evidence="2 3">
    <name type="scientific">Schizosaccharomyces osmophilus</name>
    <dbReference type="NCBI Taxonomy" id="2545709"/>
    <lineage>
        <taxon>Eukaryota</taxon>
        <taxon>Fungi</taxon>
        <taxon>Dikarya</taxon>
        <taxon>Ascomycota</taxon>
        <taxon>Taphrinomycotina</taxon>
        <taxon>Schizosaccharomycetes</taxon>
        <taxon>Schizosaccharomycetales</taxon>
        <taxon>Schizosaccharomycetaceae</taxon>
        <taxon>Schizosaccharomyces</taxon>
    </lineage>
</organism>
<evidence type="ECO:0000313" key="3">
    <source>
        <dbReference type="Proteomes" id="UP001212411"/>
    </source>
</evidence>
<gene>
    <name evidence="2" type="primary">rga10</name>
    <name evidence="2" type="ORF">SOMG_01886</name>
</gene>
<dbReference type="Gene3D" id="3.40.525.10">
    <property type="entry name" value="CRAL-TRIO lipid binding domain"/>
    <property type="match status" value="1"/>
</dbReference>
<dbReference type="RefSeq" id="XP_056037271.1">
    <property type="nucleotide sequence ID" value="XM_056180679.1"/>
</dbReference>
<dbReference type="GO" id="GO:0005938">
    <property type="term" value="C:cell cortex"/>
    <property type="evidence" value="ECO:0007669"/>
    <property type="project" value="UniProtKB-ARBA"/>
</dbReference>
<dbReference type="Pfam" id="PF00620">
    <property type="entry name" value="RhoGAP"/>
    <property type="match status" value="1"/>
</dbReference>
<dbReference type="Proteomes" id="UP001212411">
    <property type="component" value="Chromosome 1"/>
</dbReference>
<protein>
    <submittedName>
        <fullName evidence="2">Rho-type GTPase activating protein, with CRAL-TRIO_domain Rga10</fullName>
    </submittedName>
</protein>
<dbReference type="Pfam" id="PF13716">
    <property type="entry name" value="CRAL_TRIO_2"/>
    <property type="match status" value="1"/>
</dbReference>
<name>A0AAE9WE21_9SCHI</name>
<keyword evidence="3" id="KW-1185">Reference proteome</keyword>
<dbReference type="GO" id="GO:0005096">
    <property type="term" value="F:GTPase activator activity"/>
    <property type="evidence" value="ECO:0007669"/>
    <property type="project" value="UniProtKB-ARBA"/>
</dbReference>
<dbReference type="SUPFAM" id="SSF52087">
    <property type="entry name" value="CRAL/TRIO domain"/>
    <property type="match status" value="1"/>
</dbReference>
<evidence type="ECO:0000313" key="2">
    <source>
        <dbReference type="EMBL" id="WBW73028.1"/>
    </source>
</evidence>
<dbReference type="SUPFAM" id="SSF48350">
    <property type="entry name" value="GTPase activation domain, GAP"/>
    <property type="match status" value="1"/>
</dbReference>
<dbReference type="GO" id="GO:0032153">
    <property type="term" value="C:cell division site"/>
    <property type="evidence" value="ECO:0007669"/>
    <property type="project" value="UniProtKB-ARBA"/>
</dbReference>
<dbReference type="EMBL" id="CP115611">
    <property type="protein sequence ID" value="WBW73028.1"/>
    <property type="molecule type" value="Genomic_DNA"/>
</dbReference>
<dbReference type="PROSITE" id="PS50238">
    <property type="entry name" value="RHOGAP"/>
    <property type="match status" value="1"/>
</dbReference>